<keyword evidence="1" id="KW-0472">Membrane</keyword>
<dbReference type="Proteomes" id="UP000681041">
    <property type="component" value="Chromosome"/>
</dbReference>
<sequence>MTNEVYKSEISPLFKALNGGLITLFLVIAIFMFLSGEEVRLTVIFLVIIIGLAILFYSGYQIRYELREESLKAKWLFGTKNIEYKKIKDFKAHKIPHTSIRRFGISMLGGRFSNGEIGKFYAIFTSNEGILIETDKSVIYGGKLFISPTDPENFLKQLKKKILENKTAEEI</sequence>
<keyword evidence="1" id="KW-1133">Transmembrane helix</keyword>
<dbReference type="EMBL" id="CP058560">
    <property type="protein sequence ID" value="QUH23452.1"/>
    <property type="molecule type" value="Genomic_DNA"/>
</dbReference>
<proteinExistence type="predicted"/>
<dbReference type="KEGG" id="meme:HYG87_06600"/>
<evidence type="ECO:0000256" key="1">
    <source>
        <dbReference type="SAM" id="Phobius"/>
    </source>
</evidence>
<dbReference type="AlphaFoldDB" id="A0A8T8K6K9"/>
<dbReference type="GeneID" id="64820418"/>
<accession>A0A8T8K6K9</accession>
<protein>
    <recommendedName>
        <fullName evidence="2">Bacterial Pleckstrin homology domain-containing protein</fullName>
    </recommendedName>
</protein>
<feature type="transmembrane region" description="Helical" evidence="1">
    <location>
        <begin position="41"/>
        <end position="60"/>
    </location>
</feature>
<gene>
    <name evidence="3" type="ORF">HYG87_06600</name>
</gene>
<feature type="transmembrane region" description="Helical" evidence="1">
    <location>
        <begin position="12"/>
        <end position="35"/>
    </location>
</feature>
<evidence type="ECO:0000313" key="3">
    <source>
        <dbReference type="EMBL" id="QUH23452.1"/>
    </source>
</evidence>
<dbReference type="RefSeq" id="WP_211532407.1">
    <property type="nucleotide sequence ID" value="NZ_CP058560.1"/>
</dbReference>
<reference evidence="3" key="1">
    <citation type="submission" date="2020-07" db="EMBL/GenBank/DDBJ databases">
        <title>Methanobacterium. sp. MethCan genome.</title>
        <authorList>
            <person name="Postec A."/>
            <person name="Quemeneur M."/>
        </authorList>
    </citation>
    <scope>NUCLEOTIDE SEQUENCE</scope>
    <source>
        <strain evidence="3">MethCAN</strain>
    </source>
</reference>
<keyword evidence="1" id="KW-0812">Transmembrane</keyword>
<keyword evidence="4" id="KW-1185">Reference proteome</keyword>
<name>A0A8T8K6K9_9EURY</name>
<dbReference type="InterPro" id="IPR027783">
    <property type="entry name" value="Bacterial_PH-related"/>
</dbReference>
<evidence type="ECO:0000259" key="2">
    <source>
        <dbReference type="Pfam" id="PF10882"/>
    </source>
</evidence>
<feature type="domain" description="Bacterial Pleckstrin homology" evidence="2">
    <location>
        <begin position="63"/>
        <end position="161"/>
    </location>
</feature>
<dbReference type="Pfam" id="PF10882">
    <property type="entry name" value="bPH_5"/>
    <property type="match status" value="1"/>
</dbReference>
<evidence type="ECO:0000313" key="4">
    <source>
        <dbReference type="Proteomes" id="UP000681041"/>
    </source>
</evidence>
<organism evidence="3 4">
    <name type="scientific">Methanobacterium alkalithermotolerans</name>
    <dbReference type="NCBI Taxonomy" id="2731220"/>
    <lineage>
        <taxon>Archaea</taxon>
        <taxon>Methanobacteriati</taxon>
        <taxon>Methanobacteriota</taxon>
        <taxon>Methanomada group</taxon>
        <taxon>Methanobacteria</taxon>
        <taxon>Methanobacteriales</taxon>
        <taxon>Methanobacteriaceae</taxon>
        <taxon>Methanobacterium</taxon>
    </lineage>
</organism>